<sequence>MSQNDTKTQSVSIALGESRTRLIALQNLRKEFQEGADSRTVIDDVSISINKGEFIVLLGHSGSGKSTLLNLISGIEKPTAGTVRIENIAITELNERACTLFRRDNIGFIFQFFNLIPTLTVLENVTLPQELAGRQGKELKQAAVNLLEKVGLADRCNAFPDQLSGGQQQRVAIARALLHEPMLVLADEPTGNLDEETGEKVLNLLLQLTRDTNKTLIMATHNPEIARFANRVLRMHDGRLQQEIIAVLT</sequence>
<keyword evidence="3" id="KW-0547">Nucleotide-binding</keyword>
<dbReference type="PANTHER" id="PTHR42798:SF2">
    <property type="entry name" value="ABC TRANSPORTER ATP-BINDING PROTEIN MG467-RELATED"/>
    <property type="match status" value="1"/>
</dbReference>
<comment type="similarity">
    <text evidence="1">Belongs to the ABC transporter superfamily.</text>
</comment>
<dbReference type="InterPro" id="IPR003439">
    <property type="entry name" value="ABC_transporter-like_ATP-bd"/>
</dbReference>
<evidence type="ECO:0000256" key="3">
    <source>
        <dbReference type="ARBA" id="ARBA00022741"/>
    </source>
</evidence>
<dbReference type="SUPFAM" id="SSF52540">
    <property type="entry name" value="P-loop containing nucleoside triphosphate hydrolases"/>
    <property type="match status" value="1"/>
</dbReference>
<dbReference type="InterPro" id="IPR017871">
    <property type="entry name" value="ABC_transporter-like_CS"/>
</dbReference>
<dbReference type="EMBL" id="ANNX02000016">
    <property type="protein sequence ID" value="KYC43327.1"/>
    <property type="molecule type" value="Genomic_DNA"/>
</dbReference>
<dbReference type="GO" id="GO:0022857">
    <property type="term" value="F:transmembrane transporter activity"/>
    <property type="evidence" value="ECO:0007669"/>
    <property type="project" value="UniProtKB-ARBA"/>
</dbReference>
<dbReference type="OrthoDB" id="508204at2"/>
<dbReference type="RefSeq" id="WP_066612881.1">
    <property type="nucleotide sequence ID" value="NZ_KQ976354.1"/>
</dbReference>
<keyword evidence="2" id="KW-0813">Transport</keyword>
<dbReference type="STRING" id="128403.WA1_14690"/>
<dbReference type="PROSITE" id="PS00211">
    <property type="entry name" value="ABC_TRANSPORTER_1"/>
    <property type="match status" value="1"/>
</dbReference>
<keyword evidence="7" id="KW-1185">Reference proteome</keyword>
<dbReference type="Pfam" id="PF00005">
    <property type="entry name" value="ABC_tran"/>
    <property type="match status" value="1"/>
</dbReference>
<name>A0A139XF61_9CYAN</name>
<dbReference type="AlphaFoldDB" id="A0A139XF61"/>
<dbReference type="GO" id="GO:0098796">
    <property type="term" value="C:membrane protein complex"/>
    <property type="evidence" value="ECO:0007669"/>
    <property type="project" value="UniProtKB-ARBA"/>
</dbReference>
<evidence type="ECO:0000313" key="6">
    <source>
        <dbReference type="EMBL" id="KYC43327.1"/>
    </source>
</evidence>
<dbReference type="PROSITE" id="PS50893">
    <property type="entry name" value="ABC_TRANSPORTER_2"/>
    <property type="match status" value="1"/>
</dbReference>
<organism evidence="6 7">
    <name type="scientific">Scytonema hofmannii PCC 7110</name>
    <dbReference type="NCBI Taxonomy" id="128403"/>
    <lineage>
        <taxon>Bacteria</taxon>
        <taxon>Bacillati</taxon>
        <taxon>Cyanobacteriota</taxon>
        <taxon>Cyanophyceae</taxon>
        <taxon>Nostocales</taxon>
        <taxon>Scytonemataceae</taxon>
        <taxon>Scytonema</taxon>
    </lineage>
</organism>
<protein>
    <submittedName>
        <fullName evidence="6">ABC transporter ATP-binding protein</fullName>
    </submittedName>
</protein>
<gene>
    <name evidence="6" type="ORF">WA1_14690</name>
</gene>
<dbReference type="GO" id="GO:0005524">
    <property type="term" value="F:ATP binding"/>
    <property type="evidence" value="ECO:0007669"/>
    <property type="project" value="UniProtKB-KW"/>
</dbReference>
<dbReference type="GO" id="GO:0016887">
    <property type="term" value="F:ATP hydrolysis activity"/>
    <property type="evidence" value="ECO:0007669"/>
    <property type="project" value="InterPro"/>
</dbReference>
<dbReference type="SMART" id="SM00382">
    <property type="entry name" value="AAA"/>
    <property type="match status" value="1"/>
</dbReference>
<dbReference type="InterPro" id="IPR003593">
    <property type="entry name" value="AAA+_ATPase"/>
</dbReference>
<dbReference type="FunFam" id="3.40.50.300:FF:000032">
    <property type="entry name" value="Export ABC transporter ATP-binding protein"/>
    <property type="match status" value="1"/>
</dbReference>
<evidence type="ECO:0000313" key="7">
    <source>
        <dbReference type="Proteomes" id="UP000076925"/>
    </source>
</evidence>
<reference evidence="6 7" key="1">
    <citation type="journal article" date="2013" name="Genome Biol. Evol.">
        <title>Genomes of Stigonematalean cyanobacteria (subsection V) and the evolution of oxygenic photosynthesis from prokaryotes to plastids.</title>
        <authorList>
            <person name="Dagan T."/>
            <person name="Roettger M."/>
            <person name="Stucken K."/>
            <person name="Landan G."/>
            <person name="Koch R."/>
            <person name="Major P."/>
            <person name="Gould S.B."/>
            <person name="Goremykin V.V."/>
            <person name="Rippka R."/>
            <person name="Tandeau de Marsac N."/>
            <person name="Gugger M."/>
            <person name="Lockhart P.J."/>
            <person name="Allen J.F."/>
            <person name="Brune I."/>
            <person name="Maus I."/>
            <person name="Puhler A."/>
            <person name="Martin W.F."/>
        </authorList>
    </citation>
    <scope>NUCLEOTIDE SEQUENCE [LARGE SCALE GENOMIC DNA]</scope>
    <source>
        <strain evidence="6 7">PCC 7110</strain>
    </source>
</reference>
<evidence type="ECO:0000256" key="4">
    <source>
        <dbReference type="ARBA" id="ARBA00022840"/>
    </source>
</evidence>
<keyword evidence="4 6" id="KW-0067">ATP-binding</keyword>
<dbReference type="InterPro" id="IPR017911">
    <property type="entry name" value="MacB-like_ATP-bd"/>
</dbReference>
<proteinExistence type="inferred from homology"/>
<comment type="caution">
    <text evidence="6">The sequence shown here is derived from an EMBL/GenBank/DDBJ whole genome shotgun (WGS) entry which is preliminary data.</text>
</comment>
<evidence type="ECO:0000256" key="2">
    <source>
        <dbReference type="ARBA" id="ARBA00022448"/>
    </source>
</evidence>
<evidence type="ECO:0000259" key="5">
    <source>
        <dbReference type="PROSITE" id="PS50893"/>
    </source>
</evidence>
<dbReference type="InterPro" id="IPR027417">
    <property type="entry name" value="P-loop_NTPase"/>
</dbReference>
<dbReference type="Gene3D" id="3.40.50.300">
    <property type="entry name" value="P-loop containing nucleotide triphosphate hydrolases"/>
    <property type="match status" value="1"/>
</dbReference>
<evidence type="ECO:0000256" key="1">
    <source>
        <dbReference type="ARBA" id="ARBA00005417"/>
    </source>
</evidence>
<dbReference type="Proteomes" id="UP000076925">
    <property type="component" value="Unassembled WGS sequence"/>
</dbReference>
<dbReference type="PANTHER" id="PTHR42798">
    <property type="entry name" value="LIPOPROTEIN-RELEASING SYSTEM ATP-BINDING PROTEIN LOLD"/>
    <property type="match status" value="1"/>
</dbReference>
<accession>A0A139XF61</accession>
<dbReference type="CDD" id="cd03255">
    <property type="entry name" value="ABC_MJ0796_LolCDE_FtsE"/>
    <property type="match status" value="1"/>
</dbReference>
<feature type="domain" description="ABC transporter" evidence="5">
    <location>
        <begin position="23"/>
        <end position="249"/>
    </location>
</feature>